<dbReference type="RefSeq" id="WP_186917005.1">
    <property type="nucleotide sequence ID" value="NZ_JACOFZ010000005.1"/>
</dbReference>
<dbReference type="PANTHER" id="PTHR24422:SF26">
    <property type="entry name" value="CHEMOTAXIS PROTEIN METHYLTRANSFERASE"/>
    <property type="match status" value="1"/>
</dbReference>
<gene>
    <name evidence="8" type="ORF">H8K36_13420</name>
</gene>
<evidence type="ECO:0000256" key="4">
    <source>
        <dbReference type="ARBA" id="ARBA00022691"/>
    </source>
</evidence>
<dbReference type="InterPro" id="IPR022641">
    <property type="entry name" value="CheR_N"/>
</dbReference>
<evidence type="ECO:0000256" key="2">
    <source>
        <dbReference type="ARBA" id="ARBA00022603"/>
    </source>
</evidence>
<keyword evidence="9" id="KW-1185">Reference proteome</keyword>
<dbReference type="Gene3D" id="1.10.155.10">
    <property type="entry name" value="Chemotaxis receptor methyltransferase CheR, N-terminal domain"/>
    <property type="match status" value="1"/>
</dbReference>
<comment type="caution">
    <text evidence="8">The sequence shown here is derived from an EMBL/GenBank/DDBJ whole genome shotgun (WGS) entry which is preliminary data.</text>
</comment>
<reference evidence="8" key="1">
    <citation type="submission" date="2020-08" db="EMBL/GenBank/DDBJ databases">
        <title>Novel species isolated from subtropical streams in China.</title>
        <authorList>
            <person name="Lu H."/>
        </authorList>
    </citation>
    <scope>NUCLEOTIDE SEQUENCE</scope>
    <source>
        <strain evidence="8">LX22W</strain>
    </source>
</reference>
<dbReference type="InterPro" id="IPR029063">
    <property type="entry name" value="SAM-dependent_MTases_sf"/>
</dbReference>
<keyword evidence="3 5" id="KW-0808">Transferase</keyword>
<evidence type="ECO:0000256" key="5">
    <source>
        <dbReference type="PIRNR" id="PIRNR000410"/>
    </source>
</evidence>
<dbReference type="Proteomes" id="UP000627446">
    <property type="component" value="Unassembled WGS sequence"/>
</dbReference>
<keyword evidence="4 5" id="KW-0949">S-adenosyl-L-methionine</keyword>
<dbReference type="CDD" id="cd02440">
    <property type="entry name" value="AdoMet_MTases"/>
    <property type="match status" value="1"/>
</dbReference>
<feature type="binding site" evidence="6">
    <location>
        <position position="124"/>
    </location>
    <ligand>
        <name>S-adenosyl-L-methionine</name>
        <dbReference type="ChEBI" id="CHEBI:59789"/>
    </ligand>
</feature>
<dbReference type="PIRSF" id="PIRSF000410">
    <property type="entry name" value="CheR"/>
    <property type="match status" value="1"/>
</dbReference>
<comment type="catalytic activity">
    <reaction evidence="1 5">
        <text>L-glutamyl-[protein] + S-adenosyl-L-methionine = [protein]-L-glutamate 5-O-methyl ester + S-adenosyl-L-homocysteine</text>
        <dbReference type="Rhea" id="RHEA:24452"/>
        <dbReference type="Rhea" id="RHEA-COMP:10208"/>
        <dbReference type="Rhea" id="RHEA-COMP:10311"/>
        <dbReference type="ChEBI" id="CHEBI:29973"/>
        <dbReference type="ChEBI" id="CHEBI:57856"/>
        <dbReference type="ChEBI" id="CHEBI:59789"/>
        <dbReference type="ChEBI" id="CHEBI:82795"/>
        <dbReference type="EC" id="2.1.1.80"/>
    </reaction>
</comment>
<dbReference type="InterPro" id="IPR022642">
    <property type="entry name" value="CheR_C"/>
</dbReference>
<dbReference type="EMBL" id="JACOFZ010000005">
    <property type="protein sequence ID" value="MBC3882386.1"/>
    <property type="molecule type" value="Genomic_DNA"/>
</dbReference>
<proteinExistence type="predicted"/>
<comment type="function">
    <text evidence="5">Methylation of the membrane-bound methyl-accepting chemotaxis proteins (MCP) to form gamma-glutamyl methyl ester residues in MCP.</text>
</comment>
<evidence type="ECO:0000313" key="9">
    <source>
        <dbReference type="Proteomes" id="UP000627446"/>
    </source>
</evidence>
<dbReference type="SUPFAM" id="SSF53335">
    <property type="entry name" value="S-adenosyl-L-methionine-dependent methyltransferases"/>
    <property type="match status" value="1"/>
</dbReference>
<dbReference type="Pfam" id="PF01739">
    <property type="entry name" value="CheR"/>
    <property type="match status" value="1"/>
</dbReference>
<feature type="binding site" evidence="6">
    <location>
        <position position="147"/>
    </location>
    <ligand>
        <name>S-adenosyl-L-methionine</name>
        <dbReference type="ChEBI" id="CHEBI:59789"/>
    </ligand>
</feature>
<dbReference type="InterPro" id="IPR036804">
    <property type="entry name" value="CheR_N_sf"/>
</dbReference>
<feature type="binding site" evidence="6">
    <location>
        <position position="90"/>
    </location>
    <ligand>
        <name>S-adenosyl-L-methionine</name>
        <dbReference type="ChEBI" id="CHEBI:59789"/>
    </ligand>
</feature>
<dbReference type="PRINTS" id="PR00996">
    <property type="entry name" value="CHERMTFRASE"/>
</dbReference>
<evidence type="ECO:0000259" key="7">
    <source>
        <dbReference type="PROSITE" id="PS50123"/>
    </source>
</evidence>
<accession>A0A923HY54</accession>
<name>A0A923HY54_9BURK</name>
<evidence type="ECO:0000256" key="3">
    <source>
        <dbReference type="ARBA" id="ARBA00022679"/>
    </source>
</evidence>
<feature type="binding site" evidence="6">
    <location>
        <position position="86"/>
    </location>
    <ligand>
        <name>S-adenosyl-L-methionine</name>
        <dbReference type="ChEBI" id="CHEBI:59789"/>
    </ligand>
</feature>
<sequence length="278" mass="32023">MTPSSVRNTSSIPLEPKEFEWISRFLYEKTGISLSDGKQALVMGRLDKRLRANRLQSYTDYFALLGRPGYEDETTAAIDLLTTNETYFFREPKHFTYLEKVVFPAYAKQRNIRIWSAASSSGEEAYTIAMTLAEHFATDNWEVIGTDISTRVVEKARRGLYPMLQAEKIPLPLLKKYCLKGKEEFEDFFLMDAPIKERVHFSIANLIEPLPDLGMFEVIFLRNVMIYFDAATKKKLVSRLYERLRPGGYFIISHSETLNGLDTPLKLVAPAIYQKMDN</sequence>
<dbReference type="InterPro" id="IPR026024">
    <property type="entry name" value="Chemotaxis_MeTrfase_CheR"/>
</dbReference>
<dbReference type="Gene3D" id="3.40.50.150">
    <property type="entry name" value="Vaccinia Virus protein VP39"/>
    <property type="match status" value="1"/>
</dbReference>
<feature type="domain" description="CheR-type methyltransferase" evidence="7">
    <location>
        <begin position="7"/>
        <end position="278"/>
    </location>
</feature>
<dbReference type="PROSITE" id="PS50123">
    <property type="entry name" value="CHER"/>
    <property type="match status" value="1"/>
</dbReference>
<organism evidence="8 9">
    <name type="scientific">Undibacterium nitidum</name>
    <dbReference type="NCBI Taxonomy" id="2762298"/>
    <lineage>
        <taxon>Bacteria</taxon>
        <taxon>Pseudomonadati</taxon>
        <taxon>Pseudomonadota</taxon>
        <taxon>Betaproteobacteria</taxon>
        <taxon>Burkholderiales</taxon>
        <taxon>Oxalobacteraceae</taxon>
        <taxon>Undibacterium</taxon>
    </lineage>
</organism>
<evidence type="ECO:0000256" key="6">
    <source>
        <dbReference type="PIRSR" id="PIRSR000410-1"/>
    </source>
</evidence>
<feature type="binding site" evidence="6">
    <location>
        <begin position="222"/>
        <end position="223"/>
    </location>
    <ligand>
        <name>S-adenosyl-L-methionine</name>
        <dbReference type="ChEBI" id="CHEBI:59789"/>
    </ligand>
</feature>
<feature type="binding site" evidence="6">
    <location>
        <position position="84"/>
    </location>
    <ligand>
        <name>S-adenosyl-L-methionine</name>
        <dbReference type="ChEBI" id="CHEBI:59789"/>
    </ligand>
</feature>
<dbReference type="Pfam" id="PF03705">
    <property type="entry name" value="CheR_N"/>
    <property type="match status" value="1"/>
</dbReference>
<dbReference type="InterPro" id="IPR050903">
    <property type="entry name" value="Bact_Chemotaxis_MeTrfase"/>
</dbReference>
<feature type="binding site" evidence="6">
    <location>
        <begin position="205"/>
        <end position="206"/>
    </location>
    <ligand>
        <name>S-adenosyl-L-methionine</name>
        <dbReference type="ChEBI" id="CHEBI:59789"/>
    </ligand>
</feature>
<evidence type="ECO:0000313" key="8">
    <source>
        <dbReference type="EMBL" id="MBC3882386.1"/>
    </source>
</evidence>
<dbReference type="EC" id="2.1.1.80" evidence="5"/>
<dbReference type="GO" id="GO:0008983">
    <property type="term" value="F:protein-glutamate O-methyltransferase activity"/>
    <property type="evidence" value="ECO:0007669"/>
    <property type="project" value="UniProtKB-EC"/>
</dbReference>
<dbReference type="SMART" id="SM00138">
    <property type="entry name" value="MeTrc"/>
    <property type="match status" value="1"/>
</dbReference>
<dbReference type="PANTHER" id="PTHR24422">
    <property type="entry name" value="CHEMOTAXIS PROTEIN METHYLTRANSFERASE"/>
    <property type="match status" value="1"/>
</dbReference>
<dbReference type="GO" id="GO:0032259">
    <property type="term" value="P:methylation"/>
    <property type="evidence" value="ECO:0007669"/>
    <property type="project" value="UniProtKB-KW"/>
</dbReference>
<keyword evidence="2 5" id="KW-0489">Methyltransferase</keyword>
<dbReference type="SUPFAM" id="SSF47757">
    <property type="entry name" value="Chemotaxis receptor methyltransferase CheR, N-terminal domain"/>
    <property type="match status" value="1"/>
</dbReference>
<protein>
    <recommendedName>
        <fullName evidence="5">Chemotaxis protein methyltransferase</fullName>
        <ecNumber evidence="5">2.1.1.80</ecNumber>
    </recommendedName>
</protein>
<dbReference type="AlphaFoldDB" id="A0A923HY54"/>
<dbReference type="InterPro" id="IPR000780">
    <property type="entry name" value="CheR_MeTrfase"/>
</dbReference>
<evidence type="ECO:0000256" key="1">
    <source>
        <dbReference type="ARBA" id="ARBA00001541"/>
    </source>
</evidence>